<evidence type="ECO:0000259" key="6">
    <source>
        <dbReference type="PROSITE" id="PS50111"/>
    </source>
</evidence>
<evidence type="ECO:0000256" key="4">
    <source>
        <dbReference type="ARBA" id="ARBA00029447"/>
    </source>
</evidence>
<dbReference type="RefSeq" id="WP_263711787.1">
    <property type="nucleotide sequence ID" value="NZ_JAOWKX010000003.1"/>
</dbReference>
<sequence>MTLKLRLVVAVTVALLLALVINASVNTYIANDEMRAAMFETSERDLISKRDLMKRQVEDYFLQIEHQAVAFSQDVATVQALEAFSAGMHKYESQRQASGRDIKGALNQFYEDTFSATYAQHNADLANVNQVFDRLSAQAKLFQYDYIVTNPNPLGQKDALESHPAFAVSRTDFDIAHRRYHQRFRDYVTQFGFYDVFLVDASTSRVVYSVFKEIDFATDLASGPHASSGLARAYQGALSLKAGETYLTDFNAYYPSYNNPASFIAAPIWDKGKVQGVLIFQMPIDRINNLLTMNQKWQETGFGDSGEIYLVGADQTLRNESRYFLEDRENYIAALKRAGIKEVTLIDKKQTGITLQPVRTDGVARALSGESGFATFNDYRDVAVLSAFAPVKVGQHTWAILSEVDQQEVEAPISHLKQTVIITSGLVTVLTCAIAAIIAALMVNTLLRPLANIGAQFAKLGGRDADLTVRIDDTRIPEFDRIGQAFNTFIKQLQDIILQVRVNADSIAAQTAQLSAATEQTQYAASAQKEEADSVKLSLIQFAEALAEVSQQSVVSAQSTAESSESAEHSTSQAKIASSDIAELGSEVATSATTLQRLKDEVNTVNDVLSVINSIADQTNLLALNAAIEAARAGEHGRGFAVVADEVRQLASRTQDSTVEIQEKMVTLNQVAEAAVASMERASGAAEHGIALVDGVRDNLRDLSDSITELSTVNERIAAATEEQKYTVDAINANVEHVTGSATELSQASSEIAQSTESLSDIAQSLKQEVARFSA</sequence>
<feature type="domain" description="T-SNARE coiled-coil homology" evidence="7">
    <location>
        <begin position="690"/>
        <end position="739"/>
    </location>
</feature>
<keyword evidence="3 5" id="KW-0807">Transducer</keyword>
<name>A0ABT3A7C0_9ALTE</name>
<gene>
    <name evidence="9" type="ORF">OE749_07375</name>
</gene>
<protein>
    <submittedName>
        <fullName evidence="9">Methyl-accepting chemotaxis protein</fullName>
    </submittedName>
</protein>
<reference evidence="9 10" key="1">
    <citation type="submission" date="2022-10" db="EMBL/GenBank/DDBJ databases">
        <title>Aestuariibacter sp. AA17 isolated from Montipora capitata coral fragment.</title>
        <authorList>
            <person name="Emsley S.A."/>
            <person name="Pfannmuller K.M."/>
            <person name="Loughran R.M."/>
            <person name="Shlafstein M."/>
            <person name="Papke E."/>
            <person name="Saw J.H."/>
            <person name="Ushijima B."/>
            <person name="Videau P."/>
        </authorList>
    </citation>
    <scope>NUCLEOTIDE SEQUENCE [LARGE SCALE GENOMIC DNA]</scope>
    <source>
        <strain evidence="9 10">AA17</strain>
    </source>
</reference>
<evidence type="ECO:0000256" key="1">
    <source>
        <dbReference type="ARBA" id="ARBA00004429"/>
    </source>
</evidence>
<comment type="caution">
    <text evidence="9">The sequence shown here is derived from an EMBL/GenBank/DDBJ whole genome shotgun (WGS) entry which is preliminary data.</text>
</comment>
<dbReference type="PROSITE" id="PS50885">
    <property type="entry name" value="HAMP"/>
    <property type="match status" value="1"/>
</dbReference>
<evidence type="ECO:0000259" key="8">
    <source>
        <dbReference type="PROSITE" id="PS50885"/>
    </source>
</evidence>
<comment type="similarity">
    <text evidence="4">Belongs to the methyl-accepting chemotaxis (MCP) protein family.</text>
</comment>
<organism evidence="9 10">
    <name type="scientific">Fluctibacter corallii</name>
    <dbReference type="NCBI Taxonomy" id="2984329"/>
    <lineage>
        <taxon>Bacteria</taxon>
        <taxon>Pseudomonadati</taxon>
        <taxon>Pseudomonadota</taxon>
        <taxon>Gammaproteobacteria</taxon>
        <taxon>Alteromonadales</taxon>
        <taxon>Alteromonadaceae</taxon>
        <taxon>Fluctibacter</taxon>
    </lineage>
</organism>
<dbReference type="PANTHER" id="PTHR32089:SF120">
    <property type="entry name" value="METHYL-ACCEPTING CHEMOTAXIS PROTEIN TLPQ"/>
    <property type="match status" value="1"/>
</dbReference>
<accession>A0ABT3A7C0</accession>
<evidence type="ECO:0000256" key="2">
    <source>
        <dbReference type="ARBA" id="ARBA00022519"/>
    </source>
</evidence>
<dbReference type="Pfam" id="PF00015">
    <property type="entry name" value="MCPsignal"/>
    <property type="match status" value="1"/>
</dbReference>
<proteinExistence type="inferred from homology"/>
<dbReference type="PROSITE" id="PS50111">
    <property type="entry name" value="CHEMOTAXIS_TRANSDUC_2"/>
    <property type="match status" value="1"/>
</dbReference>
<dbReference type="Gene3D" id="3.30.450.20">
    <property type="entry name" value="PAS domain"/>
    <property type="match status" value="1"/>
</dbReference>
<dbReference type="Pfam" id="PF00672">
    <property type="entry name" value="HAMP"/>
    <property type="match status" value="1"/>
</dbReference>
<evidence type="ECO:0000256" key="3">
    <source>
        <dbReference type="ARBA" id="ARBA00023224"/>
    </source>
</evidence>
<dbReference type="InterPro" id="IPR000727">
    <property type="entry name" value="T_SNARE_dom"/>
</dbReference>
<evidence type="ECO:0000259" key="7">
    <source>
        <dbReference type="PROSITE" id="PS50192"/>
    </source>
</evidence>
<dbReference type="CDD" id="cd11386">
    <property type="entry name" value="MCP_signal"/>
    <property type="match status" value="1"/>
</dbReference>
<keyword evidence="10" id="KW-1185">Reference proteome</keyword>
<keyword evidence="2" id="KW-1003">Cell membrane</keyword>
<dbReference type="PROSITE" id="PS50192">
    <property type="entry name" value="T_SNARE"/>
    <property type="match status" value="1"/>
</dbReference>
<dbReference type="EMBL" id="JAOWKX010000003">
    <property type="protein sequence ID" value="MCV2884510.1"/>
    <property type="molecule type" value="Genomic_DNA"/>
</dbReference>
<dbReference type="Proteomes" id="UP001652504">
    <property type="component" value="Unassembled WGS sequence"/>
</dbReference>
<evidence type="ECO:0000313" key="10">
    <source>
        <dbReference type="Proteomes" id="UP001652504"/>
    </source>
</evidence>
<dbReference type="Gene3D" id="1.10.287.950">
    <property type="entry name" value="Methyl-accepting chemotaxis protein"/>
    <property type="match status" value="1"/>
</dbReference>
<dbReference type="SMART" id="SM00283">
    <property type="entry name" value="MA"/>
    <property type="match status" value="1"/>
</dbReference>
<evidence type="ECO:0000256" key="5">
    <source>
        <dbReference type="PROSITE-ProRule" id="PRU00284"/>
    </source>
</evidence>
<dbReference type="SUPFAM" id="SSF58104">
    <property type="entry name" value="Methyl-accepting chemotaxis protein (MCP) signaling domain"/>
    <property type="match status" value="1"/>
</dbReference>
<dbReference type="CDD" id="cd06225">
    <property type="entry name" value="HAMP"/>
    <property type="match status" value="1"/>
</dbReference>
<dbReference type="InterPro" id="IPR004089">
    <property type="entry name" value="MCPsignal_dom"/>
</dbReference>
<keyword evidence="2" id="KW-0997">Cell inner membrane</keyword>
<keyword evidence="2" id="KW-0472">Membrane</keyword>
<feature type="domain" description="HAMP" evidence="8">
    <location>
        <begin position="444"/>
        <end position="498"/>
    </location>
</feature>
<dbReference type="SMART" id="SM00304">
    <property type="entry name" value="HAMP"/>
    <property type="match status" value="1"/>
</dbReference>
<dbReference type="PANTHER" id="PTHR32089">
    <property type="entry name" value="METHYL-ACCEPTING CHEMOTAXIS PROTEIN MCPB"/>
    <property type="match status" value="1"/>
</dbReference>
<dbReference type="InterPro" id="IPR003660">
    <property type="entry name" value="HAMP_dom"/>
</dbReference>
<feature type="domain" description="Methyl-accepting transducer" evidence="6">
    <location>
        <begin position="503"/>
        <end position="739"/>
    </location>
</feature>
<evidence type="ECO:0000313" key="9">
    <source>
        <dbReference type="EMBL" id="MCV2884510.1"/>
    </source>
</evidence>
<comment type="subcellular location">
    <subcellularLocation>
        <location evidence="1">Cell inner membrane</location>
        <topology evidence="1">Multi-pass membrane protein</topology>
    </subcellularLocation>
</comment>